<name>A0A218M4F1_9CAUD</name>
<organism evidence="1 2">
    <name type="scientific">Pasteurella phage PHB01</name>
    <dbReference type="NCBI Taxonomy" id="2006930"/>
    <lineage>
        <taxon>Viruses</taxon>
        <taxon>Duplodnaviria</taxon>
        <taxon>Heunggongvirae</taxon>
        <taxon>Uroviricota</taxon>
        <taxon>Caudoviricetes</taxon>
        <taxon>Autographivirales</taxon>
        <taxon>Autotranscriptaviridae</taxon>
        <taxon>Studiervirinae</taxon>
        <taxon>Wuhanvirus</taxon>
        <taxon>Wuhanvirus PHB01</taxon>
    </lineage>
</organism>
<proteinExistence type="predicted"/>
<dbReference type="RefSeq" id="YP_009790797.1">
    <property type="nucleotide sequence ID" value="NC_047832.1"/>
</dbReference>
<dbReference type="EMBL" id="MF166859">
    <property type="protein sequence ID" value="ASD51025.1"/>
    <property type="molecule type" value="Genomic_DNA"/>
</dbReference>
<protein>
    <submittedName>
        <fullName evidence="1">Uncharacterized protein</fullName>
    </submittedName>
</protein>
<dbReference type="Proteomes" id="UP000222865">
    <property type="component" value="Segment"/>
</dbReference>
<accession>A0A218M4F1</accession>
<dbReference type="KEGG" id="vg:54980962"/>
<evidence type="ECO:0000313" key="1">
    <source>
        <dbReference type="EMBL" id="ASD51025.1"/>
    </source>
</evidence>
<reference evidence="1 2" key="1">
    <citation type="submission" date="2017-05" db="EMBL/GenBank/DDBJ databases">
        <title>Complete genome sequence of novel T7-like phage PHB01 against Capsular type D Pasteurella multocida.</title>
        <authorList>
            <person name="Chen Y."/>
            <person name="Sun E."/>
            <person name="Yang L."/>
            <person name="Song J."/>
            <person name="Wu B."/>
        </authorList>
    </citation>
    <scope>NUCLEOTIDE SEQUENCE [LARGE SCALE GENOMIC DNA]</scope>
</reference>
<keyword evidence="2" id="KW-1185">Reference proteome</keyword>
<sequence length="105" mass="11915">MITAKEALKIRNESQKVIEEHLKYIEEQIKEAASQGALSLVLREDPYKSFMKQAYLGGEIHYANKAAEFIVKSLKEKGFIVGEYYKEKNFGADTGLSIAWNVLDV</sequence>
<evidence type="ECO:0000313" key="2">
    <source>
        <dbReference type="Proteomes" id="UP000222865"/>
    </source>
</evidence>
<dbReference type="GeneID" id="54980962"/>